<evidence type="ECO:0000313" key="7">
    <source>
        <dbReference type="EMBL" id="KXJ89306.1"/>
    </source>
</evidence>
<keyword evidence="8" id="KW-1185">Reference proteome</keyword>
<accession>A0A136IX54</accession>
<evidence type="ECO:0000259" key="6">
    <source>
        <dbReference type="PROSITE" id="PS51387"/>
    </source>
</evidence>
<dbReference type="PROSITE" id="PS51387">
    <property type="entry name" value="FAD_PCMH"/>
    <property type="match status" value="1"/>
</dbReference>
<sequence length="472" mass="50691">MSSQAPAIDFEALRSLVPRGIVLTPGSQEYEDSLQRWSQTCVKRAAVVVKPADAAEVSAAVQFATGHKLPFVVKCGGHATSGVSACEDGMVVDLGLLRSVSVDRAAKTVTFGGGCLWSDVDTALWAHGMATVGGTVADTGVGGLVLGGGFGMLTAQHGLCVDLLLECEVVTADGQVRIARAEGANADLFWALRGAGQNFGVVTRFTARAFDQGRVYSGTIVLPLDALDTLVDFSNTVIDRADPRSTLVFCATHLPPDYAAPGLLAIVFYNGTEAEGRAFFAPLLALALVSTARVMDWPDVNMQLGQVPLAPNWRRLQGGATFVPPLRAAAVREAVLDLFLPAVQAHAGMRETSMILYEILPNAKLRSVPHDATAFAARDDVYHISTIWQWDDPAHDAFVRQANRDVVRKLKEDGIQHGVTQYNNYDMSGPIPPESAFGVNLQRLREVKAKYDPDNVFFKWLSLYPKPAADGV</sequence>
<keyword evidence="4" id="KW-0274">FAD</keyword>
<dbReference type="Gene3D" id="3.30.43.10">
    <property type="entry name" value="Uridine Diphospho-n-acetylenolpyruvylglucosamine Reductase, domain 2"/>
    <property type="match status" value="1"/>
</dbReference>
<dbReference type="InterPro" id="IPR016169">
    <property type="entry name" value="FAD-bd_PCMH_sub2"/>
</dbReference>
<gene>
    <name evidence="7" type="ORF">Micbo1qcDRAFT_212658</name>
</gene>
<dbReference type="InterPro" id="IPR016166">
    <property type="entry name" value="FAD-bd_PCMH"/>
</dbReference>
<dbReference type="SUPFAM" id="SSF56176">
    <property type="entry name" value="FAD-binding/transporter-associated domain-like"/>
    <property type="match status" value="1"/>
</dbReference>
<reference evidence="8" key="1">
    <citation type="submission" date="2016-02" db="EMBL/GenBank/DDBJ databases">
        <title>Draft genome sequence of Microdochium bolleyi, a fungal endophyte of beachgrass.</title>
        <authorList>
            <consortium name="DOE Joint Genome Institute"/>
            <person name="David A.S."/>
            <person name="May G."/>
            <person name="Haridas S."/>
            <person name="Lim J."/>
            <person name="Wang M."/>
            <person name="Labutti K."/>
            <person name="Lipzen A."/>
            <person name="Barry K."/>
            <person name="Grigoriev I.V."/>
        </authorList>
    </citation>
    <scope>NUCLEOTIDE SEQUENCE [LARGE SCALE GENOMIC DNA]</scope>
    <source>
        <strain evidence="8">J235TASD1</strain>
    </source>
</reference>
<dbReference type="GO" id="GO:0071949">
    <property type="term" value="F:FAD binding"/>
    <property type="evidence" value="ECO:0007669"/>
    <property type="project" value="InterPro"/>
</dbReference>
<dbReference type="InParanoid" id="A0A136IX54"/>
<dbReference type="Gene3D" id="3.30.465.10">
    <property type="match status" value="1"/>
</dbReference>
<protein>
    <recommendedName>
        <fullName evidence="6">FAD-binding PCMH-type domain-containing protein</fullName>
    </recommendedName>
</protein>
<dbReference type="InterPro" id="IPR012951">
    <property type="entry name" value="BBE"/>
</dbReference>
<evidence type="ECO:0000256" key="1">
    <source>
        <dbReference type="ARBA" id="ARBA00001974"/>
    </source>
</evidence>
<dbReference type="InterPro" id="IPR016167">
    <property type="entry name" value="FAD-bd_PCMH_sub1"/>
</dbReference>
<keyword evidence="3" id="KW-0285">Flavoprotein</keyword>
<feature type="domain" description="FAD-binding PCMH-type" evidence="6">
    <location>
        <begin position="40"/>
        <end position="212"/>
    </location>
</feature>
<keyword evidence="5" id="KW-0560">Oxidoreductase</keyword>
<comment type="cofactor">
    <cofactor evidence="1">
        <name>FAD</name>
        <dbReference type="ChEBI" id="CHEBI:57692"/>
    </cofactor>
</comment>
<evidence type="ECO:0000256" key="4">
    <source>
        <dbReference type="ARBA" id="ARBA00022827"/>
    </source>
</evidence>
<dbReference type="STRING" id="196109.A0A136IX54"/>
<dbReference type="InterPro" id="IPR050416">
    <property type="entry name" value="FAD-linked_Oxidoreductase"/>
</dbReference>
<comment type="similarity">
    <text evidence="2">Belongs to the oxygen-dependent FAD-linked oxidoreductase family.</text>
</comment>
<dbReference type="InterPro" id="IPR016164">
    <property type="entry name" value="FAD-linked_Oxase-like_C"/>
</dbReference>
<evidence type="ECO:0000313" key="8">
    <source>
        <dbReference type="Proteomes" id="UP000070501"/>
    </source>
</evidence>
<dbReference type="Pfam" id="PF08031">
    <property type="entry name" value="BBE"/>
    <property type="match status" value="1"/>
</dbReference>
<dbReference type="GO" id="GO:0016491">
    <property type="term" value="F:oxidoreductase activity"/>
    <property type="evidence" value="ECO:0007669"/>
    <property type="project" value="UniProtKB-KW"/>
</dbReference>
<dbReference type="Gene3D" id="3.40.462.20">
    <property type="match status" value="1"/>
</dbReference>
<dbReference type="InterPro" id="IPR036318">
    <property type="entry name" value="FAD-bd_PCMH-like_sf"/>
</dbReference>
<dbReference type="Pfam" id="PF01565">
    <property type="entry name" value="FAD_binding_4"/>
    <property type="match status" value="1"/>
</dbReference>
<evidence type="ECO:0000256" key="5">
    <source>
        <dbReference type="ARBA" id="ARBA00023002"/>
    </source>
</evidence>
<proteinExistence type="inferred from homology"/>
<dbReference type="PANTHER" id="PTHR42973">
    <property type="entry name" value="BINDING OXIDOREDUCTASE, PUTATIVE (AFU_ORTHOLOGUE AFUA_1G17690)-RELATED"/>
    <property type="match status" value="1"/>
</dbReference>
<dbReference type="Proteomes" id="UP000070501">
    <property type="component" value="Unassembled WGS sequence"/>
</dbReference>
<dbReference type="InterPro" id="IPR006094">
    <property type="entry name" value="Oxid_FAD_bind_N"/>
</dbReference>
<dbReference type="AlphaFoldDB" id="A0A136IX54"/>
<organism evidence="7 8">
    <name type="scientific">Microdochium bolleyi</name>
    <dbReference type="NCBI Taxonomy" id="196109"/>
    <lineage>
        <taxon>Eukaryota</taxon>
        <taxon>Fungi</taxon>
        <taxon>Dikarya</taxon>
        <taxon>Ascomycota</taxon>
        <taxon>Pezizomycotina</taxon>
        <taxon>Sordariomycetes</taxon>
        <taxon>Xylariomycetidae</taxon>
        <taxon>Xylariales</taxon>
        <taxon>Microdochiaceae</taxon>
        <taxon>Microdochium</taxon>
    </lineage>
</organism>
<evidence type="ECO:0000256" key="2">
    <source>
        <dbReference type="ARBA" id="ARBA00005466"/>
    </source>
</evidence>
<dbReference type="OrthoDB" id="415825at2759"/>
<dbReference type="PANTHER" id="PTHR42973:SF39">
    <property type="entry name" value="FAD-BINDING PCMH-TYPE DOMAIN-CONTAINING PROTEIN"/>
    <property type="match status" value="1"/>
</dbReference>
<name>A0A136IX54_9PEZI</name>
<evidence type="ECO:0000256" key="3">
    <source>
        <dbReference type="ARBA" id="ARBA00022630"/>
    </source>
</evidence>
<dbReference type="EMBL" id="KQ964255">
    <property type="protein sequence ID" value="KXJ89306.1"/>
    <property type="molecule type" value="Genomic_DNA"/>
</dbReference>
<dbReference type="SUPFAM" id="SSF55103">
    <property type="entry name" value="FAD-linked oxidases, C-terminal domain"/>
    <property type="match status" value="1"/>
</dbReference>